<reference evidence="1" key="5">
    <citation type="journal article" date="2021" name="G3 (Bethesda)">
        <title>Aegilops tauschii genome assembly Aet v5.0 features greater sequence contiguity and improved annotation.</title>
        <authorList>
            <person name="Wang L."/>
            <person name="Zhu T."/>
            <person name="Rodriguez J.C."/>
            <person name="Deal K.R."/>
            <person name="Dubcovsky J."/>
            <person name="McGuire P.E."/>
            <person name="Lux T."/>
            <person name="Spannagl M."/>
            <person name="Mayer K.F.X."/>
            <person name="Baldrich P."/>
            <person name="Meyers B.C."/>
            <person name="Huo N."/>
            <person name="Gu Y.Q."/>
            <person name="Zhou H."/>
            <person name="Devos K.M."/>
            <person name="Bennetzen J.L."/>
            <person name="Unver T."/>
            <person name="Budak H."/>
            <person name="Gulick P.J."/>
            <person name="Galiba G."/>
            <person name="Kalapos B."/>
            <person name="Nelson D.R."/>
            <person name="Li P."/>
            <person name="You F.M."/>
            <person name="Luo M.C."/>
            <person name="Dvorak J."/>
        </authorList>
    </citation>
    <scope>NUCLEOTIDE SEQUENCE [LARGE SCALE GENOMIC DNA]</scope>
    <source>
        <strain evidence="1">cv. AL8/78</strain>
    </source>
</reference>
<dbReference type="Gramene" id="AET2Gv20683700.1">
    <property type="protein sequence ID" value="AET2Gv20683700.1"/>
    <property type="gene ID" value="AET2Gv20683700"/>
</dbReference>
<reference evidence="2" key="1">
    <citation type="journal article" date="2014" name="Science">
        <title>Ancient hybridizations among the ancestral genomes of bread wheat.</title>
        <authorList>
            <consortium name="International Wheat Genome Sequencing Consortium,"/>
            <person name="Marcussen T."/>
            <person name="Sandve S.R."/>
            <person name="Heier L."/>
            <person name="Spannagl M."/>
            <person name="Pfeifer M."/>
            <person name="Jakobsen K.S."/>
            <person name="Wulff B.B."/>
            <person name="Steuernagel B."/>
            <person name="Mayer K.F."/>
            <person name="Olsen O.A."/>
        </authorList>
    </citation>
    <scope>NUCLEOTIDE SEQUENCE [LARGE SCALE GENOMIC DNA]</scope>
    <source>
        <strain evidence="2">cv. AL8/78</strain>
    </source>
</reference>
<proteinExistence type="predicted"/>
<dbReference type="Proteomes" id="UP000015105">
    <property type="component" value="Chromosome 2D"/>
</dbReference>
<protein>
    <submittedName>
        <fullName evidence="1">Uncharacterized protein</fullName>
    </submittedName>
</protein>
<sequence length="56" mass="6361">TSIILILSEIWKARNESTFGGKMATRASITAAIQRTLEFWRQVGAAFLEHPFWDPP</sequence>
<evidence type="ECO:0000313" key="2">
    <source>
        <dbReference type="Proteomes" id="UP000015105"/>
    </source>
</evidence>
<reference evidence="1" key="4">
    <citation type="submission" date="2019-03" db="UniProtKB">
        <authorList>
            <consortium name="EnsemblPlants"/>
        </authorList>
    </citation>
    <scope>IDENTIFICATION</scope>
</reference>
<reference evidence="2" key="2">
    <citation type="journal article" date="2017" name="Nat. Plants">
        <title>The Aegilops tauschii genome reveals multiple impacts of transposons.</title>
        <authorList>
            <person name="Zhao G."/>
            <person name="Zou C."/>
            <person name="Li K."/>
            <person name="Wang K."/>
            <person name="Li T."/>
            <person name="Gao L."/>
            <person name="Zhang X."/>
            <person name="Wang H."/>
            <person name="Yang Z."/>
            <person name="Liu X."/>
            <person name="Jiang W."/>
            <person name="Mao L."/>
            <person name="Kong X."/>
            <person name="Jiao Y."/>
            <person name="Jia J."/>
        </authorList>
    </citation>
    <scope>NUCLEOTIDE SEQUENCE [LARGE SCALE GENOMIC DNA]</scope>
    <source>
        <strain evidence="2">cv. AL8/78</strain>
    </source>
</reference>
<accession>A0A453BZ64</accession>
<keyword evidence="2" id="KW-1185">Reference proteome</keyword>
<reference evidence="1" key="3">
    <citation type="journal article" date="2017" name="Nature">
        <title>Genome sequence of the progenitor of the wheat D genome Aegilops tauschii.</title>
        <authorList>
            <person name="Luo M.C."/>
            <person name="Gu Y.Q."/>
            <person name="Puiu D."/>
            <person name="Wang H."/>
            <person name="Twardziok S.O."/>
            <person name="Deal K.R."/>
            <person name="Huo N."/>
            <person name="Zhu T."/>
            <person name="Wang L."/>
            <person name="Wang Y."/>
            <person name="McGuire P.E."/>
            <person name="Liu S."/>
            <person name="Long H."/>
            <person name="Ramasamy R.K."/>
            <person name="Rodriguez J.C."/>
            <person name="Van S.L."/>
            <person name="Yuan L."/>
            <person name="Wang Z."/>
            <person name="Xia Z."/>
            <person name="Xiao L."/>
            <person name="Anderson O.D."/>
            <person name="Ouyang S."/>
            <person name="Liang Y."/>
            <person name="Zimin A.V."/>
            <person name="Pertea G."/>
            <person name="Qi P."/>
            <person name="Bennetzen J.L."/>
            <person name="Dai X."/>
            <person name="Dawson M.W."/>
            <person name="Muller H.G."/>
            <person name="Kugler K."/>
            <person name="Rivarola-Duarte L."/>
            <person name="Spannagl M."/>
            <person name="Mayer K.F.X."/>
            <person name="Lu F.H."/>
            <person name="Bevan M.W."/>
            <person name="Leroy P."/>
            <person name="Li P."/>
            <person name="You F.M."/>
            <person name="Sun Q."/>
            <person name="Liu Z."/>
            <person name="Lyons E."/>
            <person name="Wicker T."/>
            <person name="Salzberg S.L."/>
            <person name="Devos K.M."/>
            <person name="Dvorak J."/>
        </authorList>
    </citation>
    <scope>NUCLEOTIDE SEQUENCE [LARGE SCALE GENOMIC DNA]</scope>
    <source>
        <strain evidence="1">cv. AL8/78</strain>
    </source>
</reference>
<dbReference type="AlphaFoldDB" id="A0A453BZ64"/>
<name>A0A453BZ64_AEGTS</name>
<evidence type="ECO:0000313" key="1">
    <source>
        <dbReference type="EnsemblPlants" id="AET2Gv20683700.1"/>
    </source>
</evidence>
<dbReference type="EnsemblPlants" id="AET2Gv20683700.1">
    <property type="protein sequence ID" value="AET2Gv20683700.1"/>
    <property type="gene ID" value="AET2Gv20683700"/>
</dbReference>
<organism evidence="1 2">
    <name type="scientific">Aegilops tauschii subsp. strangulata</name>
    <name type="common">Goatgrass</name>
    <dbReference type="NCBI Taxonomy" id="200361"/>
    <lineage>
        <taxon>Eukaryota</taxon>
        <taxon>Viridiplantae</taxon>
        <taxon>Streptophyta</taxon>
        <taxon>Embryophyta</taxon>
        <taxon>Tracheophyta</taxon>
        <taxon>Spermatophyta</taxon>
        <taxon>Magnoliopsida</taxon>
        <taxon>Liliopsida</taxon>
        <taxon>Poales</taxon>
        <taxon>Poaceae</taxon>
        <taxon>BOP clade</taxon>
        <taxon>Pooideae</taxon>
        <taxon>Triticodae</taxon>
        <taxon>Triticeae</taxon>
        <taxon>Triticinae</taxon>
        <taxon>Aegilops</taxon>
    </lineage>
</organism>